<comment type="caution">
    <text evidence="2">The sequence shown here is derived from an EMBL/GenBank/DDBJ whole genome shotgun (WGS) entry which is preliminary data.</text>
</comment>
<evidence type="ECO:0000313" key="3">
    <source>
        <dbReference type="Proteomes" id="UP001221757"/>
    </source>
</evidence>
<accession>A0AAD7GKZ5</accession>
<evidence type="ECO:0000256" key="1">
    <source>
        <dbReference type="SAM" id="MobiDB-lite"/>
    </source>
</evidence>
<organism evidence="2 3">
    <name type="scientific">Mycena rosella</name>
    <name type="common">Pink bonnet</name>
    <name type="synonym">Agaricus rosellus</name>
    <dbReference type="NCBI Taxonomy" id="1033263"/>
    <lineage>
        <taxon>Eukaryota</taxon>
        <taxon>Fungi</taxon>
        <taxon>Dikarya</taxon>
        <taxon>Basidiomycota</taxon>
        <taxon>Agaricomycotina</taxon>
        <taxon>Agaricomycetes</taxon>
        <taxon>Agaricomycetidae</taxon>
        <taxon>Agaricales</taxon>
        <taxon>Marasmiineae</taxon>
        <taxon>Mycenaceae</taxon>
        <taxon>Mycena</taxon>
    </lineage>
</organism>
<feature type="region of interest" description="Disordered" evidence="1">
    <location>
        <begin position="1"/>
        <end position="45"/>
    </location>
</feature>
<protein>
    <submittedName>
        <fullName evidence="2">Uncharacterized protein</fullName>
    </submittedName>
</protein>
<feature type="region of interest" description="Disordered" evidence="1">
    <location>
        <begin position="108"/>
        <end position="139"/>
    </location>
</feature>
<evidence type="ECO:0000313" key="2">
    <source>
        <dbReference type="EMBL" id="KAJ7693937.1"/>
    </source>
</evidence>
<feature type="compositionally biased region" description="Polar residues" evidence="1">
    <location>
        <begin position="108"/>
        <end position="119"/>
    </location>
</feature>
<proteinExistence type="predicted"/>
<reference evidence="2" key="1">
    <citation type="submission" date="2023-03" db="EMBL/GenBank/DDBJ databases">
        <title>Massive genome expansion in bonnet fungi (Mycena s.s.) driven by repeated elements and novel gene families across ecological guilds.</title>
        <authorList>
            <consortium name="Lawrence Berkeley National Laboratory"/>
            <person name="Harder C.B."/>
            <person name="Miyauchi S."/>
            <person name="Viragh M."/>
            <person name="Kuo A."/>
            <person name="Thoen E."/>
            <person name="Andreopoulos B."/>
            <person name="Lu D."/>
            <person name="Skrede I."/>
            <person name="Drula E."/>
            <person name="Henrissat B."/>
            <person name="Morin E."/>
            <person name="Kohler A."/>
            <person name="Barry K."/>
            <person name="LaButti K."/>
            <person name="Morin E."/>
            <person name="Salamov A."/>
            <person name="Lipzen A."/>
            <person name="Mereny Z."/>
            <person name="Hegedus B."/>
            <person name="Baldrian P."/>
            <person name="Stursova M."/>
            <person name="Weitz H."/>
            <person name="Taylor A."/>
            <person name="Grigoriev I.V."/>
            <person name="Nagy L.G."/>
            <person name="Martin F."/>
            <person name="Kauserud H."/>
        </authorList>
    </citation>
    <scope>NUCLEOTIDE SEQUENCE</scope>
    <source>
        <strain evidence="2">CBHHK067</strain>
    </source>
</reference>
<keyword evidence="3" id="KW-1185">Reference proteome</keyword>
<dbReference type="EMBL" id="JARKIE010000044">
    <property type="protein sequence ID" value="KAJ7693937.1"/>
    <property type="molecule type" value="Genomic_DNA"/>
</dbReference>
<dbReference type="AlphaFoldDB" id="A0AAD7GKZ5"/>
<feature type="compositionally biased region" description="Polar residues" evidence="1">
    <location>
        <begin position="20"/>
        <end position="31"/>
    </location>
</feature>
<dbReference type="Proteomes" id="UP001221757">
    <property type="component" value="Unassembled WGS sequence"/>
</dbReference>
<name>A0AAD7GKZ5_MYCRO</name>
<sequence>MESTSEEFPPKNQGVHPASIETTSGCKSASRVQRKSNESQEPKTSLIPQKAFFFARVVEPGVPGLRFVPNPRVAPAISGANPPFPGQWQASTVRGLSRSARVVQTTSFNPSSYINSGDESTGPPCFESHDSPGQVQRNRKFQPRLRVCFRVYVARKISSKRRTNATLDARPSFDQ</sequence>
<gene>
    <name evidence="2" type="ORF">B0H17DRAFT_1132307</name>
</gene>